<evidence type="ECO:0000313" key="1">
    <source>
        <dbReference type="EMBL" id="MBX57671.1"/>
    </source>
</evidence>
<dbReference type="AlphaFoldDB" id="A0A2P2PSH7"/>
<sequence length="33" mass="3922">MSAAVTIIRHQIIMANHWSFIDPRKEDINWCSH</sequence>
<organism evidence="1">
    <name type="scientific">Rhizophora mucronata</name>
    <name type="common">Asiatic mangrove</name>
    <dbReference type="NCBI Taxonomy" id="61149"/>
    <lineage>
        <taxon>Eukaryota</taxon>
        <taxon>Viridiplantae</taxon>
        <taxon>Streptophyta</taxon>
        <taxon>Embryophyta</taxon>
        <taxon>Tracheophyta</taxon>
        <taxon>Spermatophyta</taxon>
        <taxon>Magnoliopsida</taxon>
        <taxon>eudicotyledons</taxon>
        <taxon>Gunneridae</taxon>
        <taxon>Pentapetalae</taxon>
        <taxon>rosids</taxon>
        <taxon>fabids</taxon>
        <taxon>Malpighiales</taxon>
        <taxon>Rhizophoraceae</taxon>
        <taxon>Rhizophora</taxon>
    </lineage>
</organism>
<name>A0A2P2PSH7_RHIMU</name>
<protein>
    <submittedName>
        <fullName evidence="1">Uncharacterized protein</fullName>
    </submittedName>
</protein>
<reference evidence="1" key="1">
    <citation type="submission" date="2018-02" db="EMBL/GenBank/DDBJ databases">
        <title>Rhizophora mucronata_Transcriptome.</title>
        <authorList>
            <person name="Meera S.P."/>
            <person name="Sreeshan A."/>
            <person name="Augustine A."/>
        </authorList>
    </citation>
    <scope>NUCLEOTIDE SEQUENCE</scope>
    <source>
        <tissue evidence="1">Leaf</tissue>
    </source>
</reference>
<accession>A0A2P2PSH7</accession>
<dbReference type="EMBL" id="GGEC01077187">
    <property type="protein sequence ID" value="MBX57671.1"/>
    <property type="molecule type" value="Transcribed_RNA"/>
</dbReference>
<proteinExistence type="predicted"/>